<organism evidence="1">
    <name type="scientific">uncultured delta proteobacterium HF0010_10I05</name>
    <dbReference type="NCBI Taxonomy" id="710822"/>
    <lineage>
        <taxon>Bacteria</taxon>
        <taxon>Deltaproteobacteria</taxon>
        <taxon>environmental samples</taxon>
    </lineage>
</organism>
<proteinExistence type="predicted"/>
<dbReference type="AlphaFoldDB" id="E0XX46"/>
<dbReference type="Pfam" id="PF09695">
    <property type="entry name" value="YtfJ_HI0045"/>
    <property type="match status" value="1"/>
</dbReference>
<accession>E0XX46</accession>
<name>E0XX46_9DELT</name>
<protein>
    <submittedName>
        <fullName evidence="1">Predicted transcriptional regulator</fullName>
    </submittedName>
</protein>
<dbReference type="EMBL" id="GU474906">
    <property type="protein sequence ID" value="ADI18987.1"/>
    <property type="molecule type" value="Genomic_DNA"/>
</dbReference>
<sequence length="189" mass="21267">MKLISQLLISTWLLIFAVEFSQAGQIKLNHPLPKVTLNELGKLNLEKEQISYVPWNSSELRGKVFTIYNLAGTRSAASLNDAFIDRLLEEQFDLLPGNPHQTFNIINLDDAMFGTSGIVQHTVEDRKRKYVVPSFALDMKGVIREAWGLAPESSAVIILNRSGKVVFFKDGQLTQVEIDRAVQLIKQNL</sequence>
<evidence type="ECO:0000313" key="1">
    <source>
        <dbReference type="EMBL" id="ADI18987.1"/>
    </source>
</evidence>
<dbReference type="InterPro" id="IPR006513">
    <property type="entry name" value="YtfJ_HI0045"/>
</dbReference>
<reference evidence="1" key="1">
    <citation type="journal article" date="2011" name="Environ. Microbiol.">
        <title>Time-series analyses of Monterey Bay coastal microbial picoplankton using a 'genome proxy' microarray.</title>
        <authorList>
            <person name="Rich V.I."/>
            <person name="Pham V.D."/>
            <person name="Eppley J."/>
            <person name="Shi Y."/>
            <person name="DeLong E.F."/>
        </authorList>
    </citation>
    <scope>NUCLEOTIDE SEQUENCE</scope>
</reference>